<accession>A0ABR2YK76</accession>
<dbReference type="CDD" id="cd23659">
    <property type="entry name" value="USP_At3g01520-like"/>
    <property type="match status" value="1"/>
</dbReference>
<dbReference type="InterPro" id="IPR014729">
    <property type="entry name" value="Rossmann-like_a/b/a_fold"/>
</dbReference>
<dbReference type="InterPro" id="IPR006016">
    <property type="entry name" value="UspA"/>
</dbReference>
<organism evidence="2 3">
    <name type="scientific">Coccomyxa subellipsoidea</name>
    <dbReference type="NCBI Taxonomy" id="248742"/>
    <lineage>
        <taxon>Eukaryota</taxon>
        <taxon>Viridiplantae</taxon>
        <taxon>Chlorophyta</taxon>
        <taxon>core chlorophytes</taxon>
        <taxon>Trebouxiophyceae</taxon>
        <taxon>Trebouxiophyceae incertae sedis</taxon>
        <taxon>Coccomyxaceae</taxon>
        <taxon>Coccomyxa</taxon>
    </lineage>
</organism>
<gene>
    <name evidence="2" type="ORF">WJX75_008678</name>
</gene>
<protein>
    <recommendedName>
        <fullName evidence="1">UspA domain-containing protein</fullName>
    </recommendedName>
</protein>
<dbReference type="PANTHER" id="PTHR47583:SF1">
    <property type="entry name" value="ADENINE NUCLEOTIDE ALPHA HYDROLASES-LIKE SUPERFAMILY PROTEIN"/>
    <property type="match status" value="1"/>
</dbReference>
<evidence type="ECO:0000313" key="3">
    <source>
        <dbReference type="Proteomes" id="UP001491310"/>
    </source>
</evidence>
<evidence type="ECO:0000313" key="2">
    <source>
        <dbReference type="EMBL" id="KAK9906825.1"/>
    </source>
</evidence>
<sequence length="166" mass="18289">MAAYTGRNILIAVDNTPDTEDAADWAAINLYKPGDEFHLVHVIKDESEQLREFYQEKSLEVAANKFIQERFVPKLVAAGITVVVDIVRKPSDESHPAAAIVKKADEIDAACIVCVPHEHEFVEAAFHSSIAKWIVLNSKRAVTVLNPYRLGHVKGSGRSGHPAHAK</sequence>
<keyword evidence="3" id="KW-1185">Reference proteome</keyword>
<dbReference type="Proteomes" id="UP001491310">
    <property type="component" value="Unassembled WGS sequence"/>
</dbReference>
<reference evidence="2 3" key="1">
    <citation type="journal article" date="2024" name="Nat. Commun.">
        <title>Phylogenomics reveals the evolutionary origins of lichenization in chlorophyte algae.</title>
        <authorList>
            <person name="Puginier C."/>
            <person name="Libourel C."/>
            <person name="Otte J."/>
            <person name="Skaloud P."/>
            <person name="Haon M."/>
            <person name="Grisel S."/>
            <person name="Petersen M."/>
            <person name="Berrin J.G."/>
            <person name="Delaux P.M."/>
            <person name="Dal Grande F."/>
            <person name="Keller J."/>
        </authorList>
    </citation>
    <scope>NUCLEOTIDE SEQUENCE [LARGE SCALE GENOMIC DNA]</scope>
    <source>
        <strain evidence="2 3">SAG 216-7</strain>
    </source>
</reference>
<evidence type="ECO:0000259" key="1">
    <source>
        <dbReference type="Pfam" id="PF00582"/>
    </source>
</evidence>
<proteinExistence type="predicted"/>
<feature type="domain" description="UspA" evidence="1">
    <location>
        <begin position="7"/>
        <end position="145"/>
    </location>
</feature>
<dbReference type="SUPFAM" id="SSF52402">
    <property type="entry name" value="Adenine nucleotide alpha hydrolases-like"/>
    <property type="match status" value="1"/>
</dbReference>
<dbReference type="PANTHER" id="PTHR47583">
    <property type="entry name" value="ADENINE NUCLEOTIDE ALPHA HYDROLASES-LIKE SUPERFAMILY PROTEIN"/>
    <property type="match status" value="1"/>
</dbReference>
<name>A0ABR2YK76_9CHLO</name>
<comment type="caution">
    <text evidence="2">The sequence shown here is derived from an EMBL/GenBank/DDBJ whole genome shotgun (WGS) entry which is preliminary data.</text>
</comment>
<dbReference type="Pfam" id="PF00582">
    <property type="entry name" value="Usp"/>
    <property type="match status" value="1"/>
</dbReference>
<dbReference type="Gene3D" id="3.40.50.620">
    <property type="entry name" value="HUPs"/>
    <property type="match status" value="1"/>
</dbReference>
<dbReference type="EMBL" id="JALJOT010000010">
    <property type="protein sequence ID" value="KAK9906825.1"/>
    <property type="molecule type" value="Genomic_DNA"/>
</dbReference>